<organism evidence="2">
    <name type="scientific">Pseudo-nitzschia australis</name>
    <dbReference type="NCBI Taxonomy" id="44445"/>
    <lineage>
        <taxon>Eukaryota</taxon>
        <taxon>Sar</taxon>
        <taxon>Stramenopiles</taxon>
        <taxon>Ochrophyta</taxon>
        <taxon>Bacillariophyta</taxon>
        <taxon>Bacillariophyceae</taxon>
        <taxon>Bacillariophycidae</taxon>
        <taxon>Bacillariales</taxon>
        <taxon>Bacillariaceae</taxon>
        <taxon>Pseudo-nitzschia</taxon>
    </lineage>
</organism>
<name>A0A7S4AI50_9STRA</name>
<protein>
    <submittedName>
        <fullName evidence="2">Uncharacterized protein</fullName>
    </submittedName>
</protein>
<gene>
    <name evidence="2" type="ORF">PAUS00366_LOCUS8981</name>
</gene>
<feature type="transmembrane region" description="Helical" evidence="1">
    <location>
        <begin position="74"/>
        <end position="92"/>
    </location>
</feature>
<keyword evidence="1" id="KW-0472">Membrane</keyword>
<accession>A0A7S4AI50</accession>
<keyword evidence="1" id="KW-1133">Transmembrane helix</keyword>
<evidence type="ECO:0000313" key="2">
    <source>
        <dbReference type="EMBL" id="CAE0716229.1"/>
    </source>
</evidence>
<proteinExistence type="predicted"/>
<sequence>MHIQEVSLVAIDIAQSFAEILQPDDGSMVVMTVATIVLTYCQFQCHFEVFFLAFAHGLAGAVDILPAVERVWVLVAAVGSILAGPSIFLLGLKYEYEFLRDHQPHHIVANIINIKTSERQFRSSISTCLMDTISLIVIWPLSDSYYLRILHGETALYRSISIELTVETFPLSKCLVHNE</sequence>
<dbReference type="AlphaFoldDB" id="A0A7S4AI50"/>
<keyword evidence="1" id="KW-0812">Transmembrane</keyword>
<evidence type="ECO:0000256" key="1">
    <source>
        <dbReference type="SAM" id="Phobius"/>
    </source>
</evidence>
<reference evidence="2" key="1">
    <citation type="submission" date="2021-01" db="EMBL/GenBank/DDBJ databases">
        <authorList>
            <person name="Corre E."/>
            <person name="Pelletier E."/>
            <person name="Niang G."/>
            <person name="Scheremetjew M."/>
            <person name="Finn R."/>
            <person name="Kale V."/>
            <person name="Holt S."/>
            <person name="Cochrane G."/>
            <person name="Meng A."/>
            <person name="Brown T."/>
            <person name="Cohen L."/>
        </authorList>
    </citation>
    <scope>NUCLEOTIDE SEQUENCE</scope>
    <source>
        <strain evidence="2">10249 10 AB</strain>
    </source>
</reference>
<dbReference type="EMBL" id="HBIX01011978">
    <property type="protein sequence ID" value="CAE0716229.1"/>
    <property type="molecule type" value="Transcribed_RNA"/>
</dbReference>